<dbReference type="InterPro" id="IPR028051">
    <property type="entry name" value="CheX-like_dom"/>
</dbReference>
<organism evidence="4 5">
    <name type="scientific">candidate division CPR2 bacterium GW2011_GWC2_39_10</name>
    <dbReference type="NCBI Taxonomy" id="1618345"/>
    <lineage>
        <taxon>Bacteria</taxon>
        <taxon>Bacteria division CPR2</taxon>
    </lineage>
</organism>
<dbReference type="PANTHER" id="PTHR43693:SF1">
    <property type="entry name" value="PROTEIN PHOSPHATASE CHEZ"/>
    <property type="match status" value="1"/>
</dbReference>
<dbReference type="InterPro" id="IPR050992">
    <property type="entry name" value="CheZ_family_phosphatases"/>
</dbReference>
<dbReference type="CDD" id="cd17909">
    <property type="entry name" value="CheC_ClassI"/>
    <property type="match status" value="1"/>
</dbReference>
<proteinExistence type="predicted"/>
<evidence type="ECO:0000256" key="2">
    <source>
        <dbReference type="ARBA" id="ARBA00022801"/>
    </source>
</evidence>
<dbReference type="STRING" id="1618345.UT18_C0001G0039"/>
<sequence length="210" mass="22444">MEASTNLDQLVAKIQAKLNAALESLTRKPVNLVLKTSGLIPIMTAQKLLENAPGSVTAVYIPIVGEVNGDIFVFLPSDLANGIADLLVGKDVGTTNILGEFGSSALKEFGNITFGVIITEIANALHVPIMLTVPNLATGMANALFDQVLIEYGETAMDMLAVQMPFRIENVNSEGTFLILFDKKSSDTIGVKLANDQSSPSLEDIFRGQY</sequence>
<dbReference type="InterPro" id="IPR028976">
    <property type="entry name" value="CheC-like_sf"/>
</dbReference>
<evidence type="ECO:0000259" key="3">
    <source>
        <dbReference type="Pfam" id="PF13690"/>
    </source>
</evidence>
<reference evidence="4 5" key="1">
    <citation type="journal article" date="2015" name="Nature">
        <title>rRNA introns, odd ribosomes, and small enigmatic genomes across a large radiation of phyla.</title>
        <authorList>
            <person name="Brown C.T."/>
            <person name="Hug L.A."/>
            <person name="Thomas B.C."/>
            <person name="Sharon I."/>
            <person name="Castelle C.J."/>
            <person name="Singh A."/>
            <person name="Wilkins M.J."/>
            <person name="Williams K.H."/>
            <person name="Banfield J.F."/>
        </authorList>
    </citation>
    <scope>NUCLEOTIDE SEQUENCE [LARGE SCALE GENOMIC DNA]</scope>
</reference>
<keyword evidence="1" id="KW-0145">Chemotaxis</keyword>
<feature type="domain" description="Chemotaxis phosphatase CheX-like" evidence="3">
    <location>
        <begin position="59"/>
        <end position="140"/>
    </location>
</feature>
<gene>
    <name evidence="4" type="ORF">UT18_C0001G0039</name>
</gene>
<accession>A0A0G0LWN4</accession>
<dbReference type="PANTHER" id="PTHR43693">
    <property type="entry name" value="PROTEIN PHOSPHATASE CHEZ"/>
    <property type="match status" value="1"/>
</dbReference>
<comment type="caution">
    <text evidence="4">The sequence shown here is derived from an EMBL/GenBank/DDBJ whole genome shotgun (WGS) entry which is preliminary data.</text>
</comment>
<dbReference type="SUPFAM" id="SSF103039">
    <property type="entry name" value="CheC-like"/>
    <property type="match status" value="1"/>
</dbReference>
<protein>
    <submittedName>
        <fullName evidence="4">CheC, inhibitor of MCP methylation</fullName>
    </submittedName>
</protein>
<dbReference type="Proteomes" id="UP000034207">
    <property type="component" value="Unassembled WGS sequence"/>
</dbReference>
<dbReference type="GO" id="GO:0006935">
    <property type="term" value="P:chemotaxis"/>
    <property type="evidence" value="ECO:0007669"/>
    <property type="project" value="UniProtKB-KW"/>
</dbReference>
<dbReference type="GO" id="GO:0016787">
    <property type="term" value="F:hydrolase activity"/>
    <property type="evidence" value="ECO:0007669"/>
    <property type="project" value="UniProtKB-KW"/>
</dbReference>
<dbReference type="EMBL" id="LBVV01000001">
    <property type="protein sequence ID" value="KKQ95452.1"/>
    <property type="molecule type" value="Genomic_DNA"/>
</dbReference>
<dbReference type="AlphaFoldDB" id="A0A0G0LWN4"/>
<dbReference type="Pfam" id="PF13690">
    <property type="entry name" value="CheX"/>
    <property type="match status" value="1"/>
</dbReference>
<keyword evidence="2" id="KW-0378">Hydrolase</keyword>
<dbReference type="Gene3D" id="3.40.1550.10">
    <property type="entry name" value="CheC-like"/>
    <property type="match status" value="1"/>
</dbReference>
<evidence type="ECO:0000313" key="5">
    <source>
        <dbReference type="Proteomes" id="UP000034207"/>
    </source>
</evidence>
<evidence type="ECO:0000256" key="1">
    <source>
        <dbReference type="ARBA" id="ARBA00022500"/>
    </source>
</evidence>
<name>A0A0G0LWN4_UNCC2</name>
<evidence type="ECO:0000313" key="4">
    <source>
        <dbReference type="EMBL" id="KKQ95452.1"/>
    </source>
</evidence>